<dbReference type="AlphaFoldDB" id="A0A0M8PJ63"/>
<proteinExistence type="predicted"/>
<organism evidence="1 2">
    <name type="scientific">Rhodococcus rhodochrous KG-21</name>
    <dbReference type="NCBI Taxonomy" id="1441923"/>
    <lineage>
        <taxon>Bacteria</taxon>
        <taxon>Bacillati</taxon>
        <taxon>Actinomycetota</taxon>
        <taxon>Actinomycetes</taxon>
        <taxon>Mycobacteriales</taxon>
        <taxon>Nocardiaceae</taxon>
        <taxon>Rhodococcus</taxon>
    </lineage>
</organism>
<accession>A0A0M8PJ63</accession>
<protein>
    <submittedName>
        <fullName evidence="1">Uncharacterized protein</fullName>
    </submittedName>
</protein>
<dbReference type="RefSeq" id="WP_054371225.1">
    <property type="nucleotide sequence ID" value="NZ_AZYO01000003.1"/>
</dbReference>
<dbReference type="PATRIC" id="fig|1441923.3.peg.526"/>
<dbReference type="EMBL" id="AZYO01000003">
    <property type="protein sequence ID" value="KOS57644.1"/>
    <property type="molecule type" value="Genomic_DNA"/>
</dbReference>
<evidence type="ECO:0000313" key="1">
    <source>
        <dbReference type="EMBL" id="KOS57644.1"/>
    </source>
</evidence>
<sequence length="121" mass="13331">MKYTAQLTRDDGWWSVHVPEVDRTTQARHLREVRAMAADLVHIMTGSPVDEIEIEIELPEDLAAAVREFHAAQHAAEEARARAASAQVAAARALQARGATLRDIGEVLGVSFQRVHQLVNS</sequence>
<gene>
    <name evidence="1" type="ORF">Z051_02430</name>
</gene>
<dbReference type="Proteomes" id="UP000037712">
    <property type="component" value="Unassembled WGS sequence"/>
</dbReference>
<reference evidence="1 2" key="1">
    <citation type="journal article" date="2015" name="Genome Announc.">
        <title>Draft Genome Sequence of Rhodococcus rhodochrous Strain KG-21, a Soil Isolate from Oil Fields of Krishna-Godavari Basin, India.</title>
        <authorList>
            <person name="Dawar C."/>
            <person name="Aggarwal R.K."/>
        </authorList>
    </citation>
    <scope>NUCLEOTIDE SEQUENCE [LARGE SCALE GENOMIC DNA]</scope>
    <source>
        <strain evidence="1 2">KG-21</strain>
    </source>
</reference>
<name>A0A0M8PJ63_RHORH</name>
<reference evidence="2" key="2">
    <citation type="submission" date="2015-01" db="EMBL/GenBank/DDBJ databases">
        <title>Draft genome sequence of potential hydrocarbon metabolising strain of Rhodococcus rhodochrous.</title>
        <authorList>
            <person name="Aggarwal R.K."/>
            <person name="Dawar C."/>
        </authorList>
    </citation>
    <scope>NUCLEOTIDE SEQUENCE [LARGE SCALE GENOMIC DNA]</scope>
    <source>
        <strain evidence="2">KG-21</strain>
    </source>
</reference>
<evidence type="ECO:0000313" key="2">
    <source>
        <dbReference type="Proteomes" id="UP000037712"/>
    </source>
</evidence>
<comment type="caution">
    <text evidence="1">The sequence shown here is derived from an EMBL/GenBank/DDBJ whole genome shotgun (WGS) entry which is preliminary data.</text>
</comment>